<dbReference type="Proteomes" id="UP000194841">
    <property type="component" value="Unassembled WGS sequence"/>
</dbReference>
<dbReference type="PANTHER" id="PTHR33602:SF1">
    <property type="entry name" value="REGULATORY PROTEIN RECX FAMILY PROTEIN"/>
    <property type="match status" value="1"/>
</dbReference>
<dbReference type="AlphaFoldDB" id="A0A244CSS1"/>
<dbReference type="Pfam" id="PF21982">
    <property type="entry name" value="RecX_HTH1"/>
    <property type="match status" value="1"/>
</dbReference>
<feature type="domain" description="RecX third three-helical" evidence="7">
    <location>
        <begin position="100"/>
        <end position="147"/>
    </location>
</feature>
<dbReference type="Pfam" id="PF02631">
    <property type="entry name" value="RecX_HTH2"/>
    <property type="match status" value="1"/>
</dbReference>
<accession>A0A244CSS1</accession>
<dbReference type="OrthoDB" id="7066780at2"/>
<comment type="function">
    <text evidence="5">Modulates RecA activity.</text>
</comment>
<comment type="subcellular location">
    <subcellularLocation>
        <location evidence="1 5">Cytoplasm</location>
    </subcellularLocation>
</comment>
<evidence type="ECO:0000256" key="3">
    <source>
        <dbReference type="ARBA" id="ARBA00018111"/>
    </source>
</evidence>
<reference evidence="9 10" key="1">
    <citation type="submission" date="2017-02" db="EMBL/GenBank/DDBJ databases">
        <title>Pseudoalteromonas ulvae TC14 Genome.</title>
        <authorList>
            <person name="Molmeret M."/>
        </authorList>
    </citation>
    <scope>NUCLEOTIDE SEQUENCE [LARGE SCALE GENOMIC DNA]</scope>
    <source>
        <strain evidence="9">TC14</strain>
    </source>
</reference>
<dbReference type="RefSeq" id="WP_086743958.1">
    <property type="nucleotide sequence ID" value="NZ_MWPV01000002.1"/>
</dbReference>
<evidence type="ECO:0000259" key="8">
    <source>
        <dbReference type="Pfam" id="PF21982"/>
    </source>
</evidence>
<dbReference type="GO" id="GO:0005737">
    <property type="term" value="C:cytoplasm"/>
    <property type="evidence" value="ECO:0007669"/>
    <property type="project" value="UniProtKB-SubCell"/>
</dbReference>
<evidence type="ECO:0000313" key="9">
    <source>
        <dbReference type="EMBL" id="OUL58655.1"/>
    </source>
</evidence>
<feature type="domain" description="RecX first three-helical" evidence="8">
    <location>
        <begin position="10"/>
        <end position="47"/>
    </location>
</feature>
<dbReference type="HAMAP" id="MF_01114">
    <property type="entry name" value="RecX"/>
    <property type="match status" value="1"/>
</dbReference>
<proteinExistence type="inferred from homology"/>
<dbReference type="InterPro" id="IPR053924">
    <property type="entry name" value="RecX_HTH_2nd"/>
</dbReference>
<dbReference type="InterPro" id="IPR003783">
    <property type="entry name" value="Regulatory_RecX"/>
</dbReference>
<sequence length="154" mass="18411">MDDHEKQKLKNYVLWLLSRQEYSRRDLTFKLKQKGATADFIDTLLNWCEQHSFIDEKRYCESFIRRHLAKLHGLKRIQAEAAGKGIERTLLETLIDEMEIDWYQQAQAAYNRKFSGITGNLEFKEKAKIFRYLSYRGFNHEQIEFAMHAEPSDE</sequence>
<dbReference type="InterPro" id="IPR053926">
    <property type="entry name" value="RecX_HTH_1st"/>
</dbReference>
<dbReference type="GO" id="GO:0006282">
    <property type="term" value="P:regulation of DNA repair"/>
    <property type="evidence" value="ECO:0007669"/>
    <property type="project" value="UniProtKB-UniRule"/>
</dbReference>
<dbReference type="InterPro" id="IPR036388">
    <property type="entry name" value="WH-like_DNA-bd_sf"/>
</dbReference>
<comment type="similarity">
    <text evidence="2 5">Belongs to the RecX family.</text>
</comment>
<keyword evidence="10" id="KW-1185">Reference proteome</keyword>
<protein>
    <recommendedName>
        <fullName evidence="3 5">Regulatory protein RecX</fullName>
    </recommendedName>
</protein>
<dbReference type="Pfam" id="PF21981">
    <property type="entry name" value="RecX_HTH3"/>
    <property type="match status" value="1"/>
</dbReference>
<dbReference type="PANTHER" id="PTHR33602">
    <property type="entry name" value="REGULATORY PROTEIN RECX FAMILY PROTEIN"/>
    <property type="match status" value="1"/>
</dbReference>
<gene>
    <name evidence="5" type="primary">recX</name>
    <name evidence="9" type="ORF">B1199_10090</name>
</gene>
<evidence type="ECO:0000256" key="4">
    <source>
        <dbReference type="ARBA" id="ARBA00022490"/>
    </source>
</evidence>
<evidence type="ECO:0000256" key="2">
    <source>
        <dbReference type="ARBA" id="ARBA00009695"/>
    </source>
</evidence>
<feature type="domain" description="RecX second three-helical" evidence="6">
    <location>
        <begin position="55"/>
        <end position="92"/>
    </location>
</feature>
<organism evidence="9 10">
    <name type="scientific">Pseudoalteromonas ulvae</name>
    <dbReference type="NCBI Taxonomy" id="107327"/>
    <lineage>
        <taxon>Bacteria</taxon>
        <taxon>Pseudomonadati</taxon>
        <taxon>Pseudomonadota</taxon>
        <taxon>Gammaproteobacteria</taxon>
        <taxon>Alteromonadales</taxon>
        <taxon>Pseudoalteromonadaceae</taxon>
        <taxon>Pseudoalteromonas</taxon>
    </lineage>
</organism>
<evidence type="ECO:0000259" key="7">
    <source>
        <dbReference type="Pfam" id="PF21981"/>
    </source>
</evidence>
<comment type="caution">
    <text evidence="9">The sequence shown here is derived from an EMBL/GenBank/DDBJ whole genome shotgun (WGS) entry which is preliminary data.</text>
</comment>
<dbReference type="EMBL" id="MWPV01000002">
    <property type="protein sequence ID" value="OUL58655.1"/>
    <property type="molecule type" value="Genomic_DNA"/>
</dbReference>
<evidence type="ECO:0000256" key="1">
    <source>
        <dbReference type="ARBA" id="ARBA00004496"/>
    </source>
</evidence>
<evidence type="ECO:0000313" key="10">
    <source>
        <dbReference type="Proteomes" id="UP000194841"/>
    </source>
</evidence>
<keyword evidence="4 5" id="KW-0963">Cytoplasm</keyword>
<dbReference type="Gene3D" id="1.10.10.10">
    <property type="entry name" value="Winged helix-like DNA-binding domain superfamily/Winged helix DNA-binding domain"/>
    <property type="match status" value="3"/>
</dbReference>
<evidence type="ECO:0000256" key="5">
    <source>
        <dbReference type="HAMAP-Rule" id="MF_01114"/>
    </source>
</evidence>
<name>A0A244CSS1_PSEDV</name>
<dbReference type="InterPro" id="IPR053925">
    <property type="entry name" value="RecX_HTH_3rd"/>
</dbReference>
<evidence type="ECO:0000259" key="6">
    <source>
        <dbReference type="Pfam" id="PF02631"/>
    </source>
</evidence>